<dbReference type="PANTHER" id="PTHR10000:SF8">
    <property type="entry name" value="HAD SUPERFAMILY HYDROLASE-LIKE, TYPE 3"/>
    <property type="match status" value="1"/>
</dbReference>
<dbReference type="GO" id="GO:0005524">
    <property type="term" value="F:ATP binding"/>
    <property type="evidence" value="ECO:0007669"/>
    <property type="project" value="InterPro"/>
</dbReference>
<evidence type="ECO:0000313" key="3">
    <source>
        <dbReference type="Proteomes" id="UP000249590"/>
    </source>
</evidence>
<dbReference type="InterPro" id="IPR036412">
    <property type="entry name" value="HAD-like_sf"/>
</dbReference>
<dbReference type="Gene3D" id="3.40.50.300">
    <property type="entry name" value="P-loop containing nucleotide triphosphate hydrolases"/>
    <property type="match status" value="1"/>
</dbReference>
<dbReference type="GO" id="GO:0005829">
    <property type="term" value="C:cytosol"/>
    <property type="evidence" value="ECO:0007669"/>
    <property type="project" value="TreeGrafter"/>
</dbReference>
<dbReference type="InterPro" id="IPR003593">
    <property type="entry name" value="AAA+_ATPase"/>
</dbReference>
<sequence length="576" mass="61110">MYFHALATDYDGTLARDGVVYAATCMALRRFKAGGRRLVLVTGRELPDLARVFPALDLFDRVVAENGALLFNPATGRERVLGTAPPERFVQRLRSLGVEPMSVGRAIVATWEPHQGKVLEAIRELGLEWQIVFNKGAVMVLPSGINKETGLAAALDELGLSINNAVGVGDAENDHAFLSASGCSAAVANALDGLKAEVDIVLRRDHGAGVVELIDRIIADDARLAAPPRHGLCYGELAGGGQAVLVPQGGNVLVTGATACGKTTLAIALSEEMAAKGFEFAVIDPESDYEALAHAVAIGTERVAPVLAEAIQILGDAKVNLVVCTQAMSLGERQAFLAGFLGEAAALRARTGRPHWIVVDEAHQVLPSGGEAASRFDAIGVDAAILVTLSPQQISHRVLASVGTVLAIGTDAPLAVEAVAGRLGIAPPVDMPAPAEGQLLRWLPRVAEARPALVDIHPCAQPHLRHRGKYALGDLGPWRSFYFRGPARRLNRAANNLYSFIEAGAEVGDEVWAYHLHAGDYASWFRDVIKDEDLARLAEILAADAAMTPGASREAIAEAVRERYAGPADESWRQGR</sequence>
<dbReference type="InterPro" id="IPR006379">
    <property type="entry name" value="HAD-SF_hydro_IIB"/>
</dbReference>
<dbReference type="SUPFAM" id="SSF56784">
    <property type="entry name" value="HAD-like"/>
    <property type="match status" value="1"/>
</dbReference>
<dbReference type="SUPFAM" id="SSF52540">
    <property type="entry name" value="P-loop containing nucleoside triphosphate hydrolases"/>
    <property type="match status" value="1"/>
</dbReference>
<dbReference type="GO" id="GO:0016791">
    <property type="term" value="F:phosphatase activity"/>
    <property type="evidence" value="ECO:0007669"/>
    <property type="project" value="TreeGrafter"/>
</dbReference>
<proteinExistence type="predicted"/>
<dbReference type="EMBL" id="QHHQ01000001">
    <property type="protein sequence ID" value="RAI03820.1"/>
    <property type="molecule type" value="Genomic_DNA"/>
</dbReference>
<name>A0A8B2NYN0_9HYPH</name>
<keyword evidence="3" id="KW-1185">Reference proteome</keyword>
<protein>
    <submittedName>
        <fullName evidence="2">Phosphoglycolate phosphatase</fullName>
    </submittedName>
</protein>
<feature type="domain" description="AAA+ ATPase" evidence="1">
    <location>
        <begin position="248"/>
        <end position="430"/>
    </location>
</feature>
<dbReference type="NCBIfam" id="TIGR01484">
    <property type="entry name" value="HAD-SF-IIB"/>
    <property type="match status" value="1"/>
</dbReference>
<gene>
    <name evidence="2" type="ORF">DLJ53_04935</name>
</gene>
<dbReference type="SMART" id="SM00382">
    <property type="entry name" value="AAA"/>
    <property type="match status" value="1"/>
</dbReference>
<dbReference type="Gene3D" id="3.90.1070.10">
    <property type="match status" value="1"/>
</dbReference>
<dbReference type="Gene3D" id="3.40.50.1000">
    <property type="entry name" value="HAD superfamily/HAD-like"/>
    <property type="match status" value="1"/>
</dbReference>
<dbReference type="Pfam" id="PF00004">
    <property type="entry name" value="AAA"/>
    <property type="match status" value="1"/>
</dbReference>
<dbReference type="OrthoDB" id="9768060at2"/>
<dbReference type="RefSeq" id="WP_111342831.1">
    <property type="nucleotide sequence ID" value="NZ_QHHQ01000001.1"/>
</dbReference>
<comment type="caution">
    <text evidence="2">The sequence shown here is derived from an EMBL/GenBank/DDBJ whole genome shotgun (WGS) entry which is preliminary data.</text>
</comment>
<dbReference type="AlphaFoldDB" id="A0A8B2NYN0"/>
<dbReference type="InterPro" id="IPR023214">
    <property type="entry name" value="HAD_sf"/>
</dbReference>
<dbReference type="Proteomes" id="UP000249590">
    <property type="component" value="Unassembled WGS sequence"/>
</dbReference>
<dbReference type="PANTHER" id="PTHR10000">
    <property type="entry name" value="PHOSPHOSERINE PHOSPHATASE"/>
    <property type="match status" value="1"/>
</dbReference>
<reference evidence="2 3" key="1">
    <citation type="submission" date="2018-05" db="EMBL/GenBank/DDBJ databases">
        <title>Acuticoccus sediminis sp. nov., isolated from deep-sea sediment of Indian Ocean.</title>
        <authorList>
            <person name="Liu X."/>
            <person name="Lai Q."/>
            <person name="Du Y."/>
            <person name="Sun F."/>
            <person name="Zhang X."/>
            <person name="Wang S."/>
            <person name="Shao Z."/>
        </authorList>
    </citation>
    <scope>NUCLEOTIDE SEQUENCE [LARGE SCALE GENOMIC DNA]</scope>
    <source>
        <strain evidence="2 3">PTG4-2</strain>
    </source>
</reference>
<evidence type="ECO:0000313" key="2">
    <source>
        <dbReference type="EMBL" id="RAI03820.1"/>
    </source>
</evidence>
<evidence type="ECO:0000259" key="1">
    <source>
        <dbReference type="SMART" id="SM00382"/>
    </source>
</evidence>
<dbReference type="GO" id="GO:0016887">
    <property type="term" value="F:ATP hydrolysis activity"/>
    <property type="evidence" value="ECO:0007669"/>
    <property type="project" value="InterPro"/>
</dbReference>
<organism evidence="2 3">
    <name type="scientific">Acuticoccus sediminis</name>
    <dbReference type="NCBI Taxonomy" id="2184697"/>
    <lineage>
        <taxon>Bacteria</taxon>
        <taxon>Pseudomonadati</taxon>
        <taxon>Pseudomonadota</taxon>
        <taxon>Alphaproteobacteria</taxon>
        <taxon>Hyphomicrobiales</taxon>
        <taxon>Amorphaceae</taxon>
        <taxon>Acuticoccus</taxon>
    </lineage>
</organism>
<dbReference type="InterPro" id="IPR003959">
    <property type="entry name" value="ATPase_AAA_core"/>
</dbReference>
<dbReference type="Pfam" id="PF08282">
    <property type="entry name" value="Hydrolase_3"/>
    <property type="match status" value="2"/>
</dbReference>
<dbReference type="GO" id="GO:0000287">
    <property type="term" value="F:magnesium ion binding"/>
    <property type="evidence" value="ECO:0007669"/>
    <property type="project" value="TreeGrafter"/>
</dbReference>
<accession>A0A8B2NYN0</accession>
<dbReference type="InterPro" id="IPR027417">
    <property type="entry name" value="P-loop_NTPase"/>
</dbReference>